<dbReference type="NCBIfam" id="NF002222">
    <property type="entry name" value="PRK01115.1-5"/>
    <property type="match status" value="1"/>
</dbReference>
<dbReference type="PATRIC" id="fig|507754.4.peg.1128"/>
<evidence type="ECO:0000256" key="5">
    <source>
        <dbReference type="RuleBase" id="RU003671"/>
    </source>
</evidence>
<dbReference type="InterPro" id="IPR022659">
    <property type="entry name" value="Pr_cel_nuc_antig_CS"/>
</dbReference>
<name>A0A0P9D7B8_9ARCH</name>
<comment type="function">
    <text evidence="4">Sliding clamp subunit that acts as a moving platform for DNA processing. Responsible for tethering the catalytic subunit of DNA polymerase and other proteins to DNA during high-speed replication.</text>
</comment>
<reference evidence="9 10" key="1">
    <citation type="submission" date="2015-09" db="EMBL/GenBank/DDBJ databases">
        <title>Draft genome sequence of Acidiplasma aeolicum DSM 18409.</title>
        <authorList>
            <person name="Hemp J."/>
        </authorList>
    </citation>
    <scope>NUCLEOTIDE SEQUENCE [LARGE SCALE GENOMIC DNA]</scope>
    <source>
        <strain evidence="9 10">V</strain>
    </source>
</reference>
<evidence type="ECO:0000313" key="10">
    <source>
        <dbReference type="Proteomes" id="UP000050515"/>
    </source>
</evidence>
<protein>
    <recommendedName>
        <fullName evidence="4">DNA polymerase sliding clamp</fullName>
    </recommendedName>
    <alternativeName>
        <fullName evidence="4">Proliferating cell nuclear antigen homolog</fullName>
        <shortName evidence="4">PCNA</shortName>
    </alternativeName>
</protein>
<proteinExistence type="inferred from homology"/>
<dbReference type="InterPro" id="IPR022649">
    <property type="entry name" value="Pr_cel_nuc_antig_C"/>
</dbReference>
<dbReference type="GO" id="GO:0006275">
    <property type="term" value="P:regulation of DNA replication"/>
    <property type="evidence" value="ECO:0007669"/>
    <property type="project" value="UniProtKB-UniRule"/>
</dbReference>
<dbReference type="GO" id="GO:0003677">
    <property type="term" value="F:DNA binding"/>
    <property type="evidence" value="ECO:0007669"/>
    <property type="project" value="UniProtKB-UniRule"/>
</dbReference>
<dbReference type="PANTHER" id="PTHR11352:SF0">
    <property type="entry name" value="PROLIFERATING CELL NUCLEAR ANTIGEN"/>
    <property type="match status" value="1"/>
</dbReference>
<gene>
    <name evidence="4" type="primary">pcn</name>
    <name evidence="9" type="ORF">SE19_08325</name>
</gene>
<dbReference type="Pfam" id="PF00705">
    <property type="entry name" value="PCNA_N"/>
    <property type="match status" value="1"/>
</dbReference>
<dbReference type="PRINTS" id="PR00339">
    <property type="entry name" value="PCNACYCLIN"/>
</dbReference>
<comment type="caution">
    <text evidence="9">The sequence shown here is derived from an EMBL/GenBank/DDBJ whole genome shotgun (WGS) entry which is preliminary data.</text>
</comment>
<dbReference type="PANTHER" id="PTHR11352">
    <property type="entry name" value="PROLIFERATING CELL NUCLEAR ANTIGEN"/>
    <property type="match status" value="1"/>
</dbReference>
<dbReference type="AlphaFoldDB" id="A0A0P9D7B8"/>
<dbReference type="GO" id="GO:0006272">
    <property type="term" value="P:leading strand elongation"/>
    <property type="evidence" value="ECO:0007669"/>
    <property type="project" value="TreeGrafter"/>
</dbReference>
<dbReference type="CDD" id="cd00577">
    <property type="entry name" value="PCNA"/>
    <property type="match status" value="1"/>
</dbReference>
<dbReference type="InterPro" id="IPR046938">
    <property type="entry name" value="DNA_clamp_sf"/>
</dbReference>
<feature type="domain" description="Proliferating cell nuclear antigen PCNA C-terminal" evidence="8">
    <location>
        <begin position="128"/>
        <end position="229"/>
    </location>
</feature>
<evidence type="ECO:0000256" key="2">
    <source>
        <dbReference type="ARBA" id="ARBA00022705"/>
    </source>
</evidence>
<dbReference type="PROSITE" id="PS01251">
    <property type="entry name" value="PCNA_1"/>
    <property type="match status" value="1"/>
</dbReference>
<dbReference type="Pfam" id="PF02747">
    <property type="entry name" value="PCNA_C"/>
    <property type="match status" value="1"/>
</dbReference>
<dbReference type="HAMAP" id="MF_00317">
    <property type="entry name" value="DNApol_clamp_arch"/>
    <property type="match status" value="1"/>
</dbReference>
<comment type="subunit">
    <text evidence="4">Homotrimer. The subunits circularize to form a toroid; DNA passes through its center. Replication factor C (RFC) is required to load the toroid on the DNA.</text>
</comment>
<dbReference type="Proteomes" id="UP000050515">
    <property type="component" value="Unassembled WGS sequence"/>
</dbReference>
<comment type="similarity">
    <text evidence="1 4 5">Belongs to the PCNA family.</text>
</comment>
<evidence type="ECO:0000259" key="8">
    <source>
        <dbReference type="Pfam" id="PF02747"/>
    </source>
</evidence>
<dbReference type="InterPro" id="IPR000730">
    <property type="entry name" value="Pr_cel_nuc_antig"/>
</dbReference>
<sequence>MTRMSISIKNLKDIVDMLGTVVTEAKFKIGISGVSVNAVDPAHVAMVSLEVPKTVFSEYDVPADEEISVDLEKIRSVIKLASSADTVIITKDKDKLKFEIGTIIKSISLIDNDQITNPRVPQIASEDYVVLTKADFEKGLRAAEDVSDAIRLTLDKNNFYAKSTSDADESEMILPKDMVKELVCNEPIKSSYPLEYLLKLVKSISSNEDIKISFKSDYPLTIEFNLGSGNENARIKGRFLLAPRMES</sequence>
<comment type="function">
    <text evidence="6">Sliding clamp subunit. Responsible for tethering the catalytic subunit of DNA polymerase to DNA during high-speed replication.</text>
</comment>
<feature type="domain" description="Proliferating cell nuclear antigen PCNA N-terminal" evidence="7">
    <location>
        <begin position="11"/>
        <end position="94"/>
    </location>
</feature>
<dbReference type="InterPro" id="IPR022648">
    <property type="entry name" value="Pr_cel_nuc_antig_N"/>
</dbReference>
<accession>A0A0P9D7B8</accession>
<organism evidence="9 10">
    <name type="scientific">Acidiplasma aeolicum</name>
    <dbReference type="NCBI Taxonomy" id="507754"/>
    <lineage>
        <taxon>Archaea</taxon>
        <taxon>Methanobacteriati</taxon>
        <taxon>Thermoplasmatota</taxon>
        <taxon>Thermoplasmata</taxon>
        <taxon>Thermoplasmatales</taxon>
        <taxon>Ferroplasmaceae</taxon>
        <taxon>Acidiplasma</taxon>
    </lineage>
</organism>
<dbReference type="EMBL" id="LJCQ01000392">
    <property type="protein sequence ID" value="KPV45223.1"/>
    <property type="molecule type" value="Genomic_DNA"/>
</dbReference>
<keyword evidence="2 4" id="KW-0235">DNA replication</keyword>
<evidence type="ECO:0000256" key="3">
    <source>
        <dbReference type="ARBA" id="ARBA00023125"/>
    </source>
</evidence>
<dbReference type="SUPFAM" id="SSF55979">
    <property type="entry name" value="DNA clamp"/>
    <property type="match status" value="2"/>
</dbReference>
<evidence type="ECO:0000256" key="6">
    <source>
        <dbReference type="RuleBase" id="RU003673"/>
    </source>
</evidence>
<evidence type="ECO:0000256" key="1">
    <source>
        <dbReference type="ARBA" id="ARBA00010462"/>
    </source>
</evidence>
<dbReference type="GO" id="GO:0030337">
    <property type="term" value="F:DNA polymerase processivity factor activity"/>
    <property type="evidence" value="ECO:0007669"/>
    <property type="project" value="UniProtKB-UniRule"/>
</dbReference>
<keyword evidence="3 4" id="KW-0238">DNA-binding</keyword>
<evidence type="ECO:0000313" key="9">
    <source>
        <dbReference type="EMBL" id="KPV45223.1"/>
    </source>
</evidence>
<dbReference type="Gene3D" id="3.70.10.10">
    <property type="match status" value="1"/>
</dbReference>
<evidence type="ECO:0000259" key="7">
    <source>
        <dbReference type="Pfam" id="PF00705"/>
    </source>
</evidence>
<evidence type="ECO:0000256" key="4">
    <source>
        <dbReference type="HAMAP-Rule" id="MF_00317"/>
    </source>
</evidence>